<evidence type="ECO:0000256" key="2">
    <source>
        <dbReference type="ARBA" id="ARBA00022801"/>
    </source>
</evidence>
<dbReference type="PROSITE" id="PS51462">
    <property type="entry name" value="NUDIX"/>
    <property type="match status" value="1"/>
</dbReference>
<sequence>MVRRLMTSSIDKIAWIHLVNGRILTARSQGKDLYYLPGGKRDPGETDLETLAREVQEELSVRIKPETVSHVGTFEAQAHGKADGVQVRMTCYAAEFEGELAPASEIAELAWLTYGDRGRVSRVSQLIFDQLHAQKRLS</sequence>
<evidence type="ECO:0000313" key="4">
    <source>
        <dbReference type="EMBL" id="EAU68385.1"/>
    </source>
</evidence>
<proteinExistence type="predicted"/>
<dbReference type="Gene3D" id="3.90.79.10">
    <property type="entry name" value="Nucleoside Triphosphate Pyrophosphohydrolase"/>
    <property type="match status" value="1"/>
</dbReference>
<dbReference type="GO" id="GO:0016787">
    <property type="term" value="F:hydrolase activity"/>
    <property type="evidence" value="ECO:0007669"/>
    <property type="project" value="UniProtKB-KW"/>
</dbReference>
<comment type="caution">
    <text evidence="4">The sequence shown here is derived from an EMBL/GenBank/DDBJ whole genome shotgun (WGS) entry which is preliminary data.</text>
</comment>
<evidence type="ECO:0000259" key="3">
    <source>
        <dbReference type="PROSITE" id="PS51462"/>
    </source>
</evidence>
<dbReference type="EMBL" id="AAMD01000018">
    <property type="protein sequence ID" value="EAU68385.1"/>
    <property type="molecule type" value="Genomic_DNA"/>
</dbReference>
<dbReference type="InterPro" id="IPR015797">
    <property type="entry name" value="NUDIX_hydrolase-like_dom_sf"/>
</dbReference>
<name>Q099G7_STIAD</name>
<gene>
    <name evidence="4" type="ORF">STIAU_3896</name>
</gene>
<feature type="domain" description="Nudix hydrolase" evidence="3">
    <location>
        <begin position="1"/>
        <end position="138"/>
    </location>
</feature>
<comment type="cofactor">
    <cofactor evidence="1">
        <name>Mg(2+)</name>
        <dbReference type="ChEBI" id="CHEBI:18420"/>
    </cofactor>
</comment>
<dbReference type="AlphaFoldDB" id="Q099G7"/>
<accession>Q099G7</accession>
<evidence type="ECO:0000256" key="1">
    <source>
        <dbReference type="ARBA" id="ARBA00001946"/>
    </source>
</evidence>
<dbReference type="PANTHER" id="PTHR43046:SF2">
    <property type="entry name" value="8-OXO-DGTP DIPHOSPHATASE-RELATED"/>
    <property type="match status" value="1"/>
</dbReference>
<keyword evidence="2" id="KW-0378">Hydrolase</keyword>
<dbReference type="PATRIC" id="fig|378806.16.peg.7664"/>
<dbReference type="Proteomes" id="UP000032702">
    <property type="component" value="Unassembled WGS sequence"/>
</dbReference>
<dbReference type="PANTHER" id="PTHR43046">
    <property type="entry name" value="GDP-MANNOSE MANNOSYL HYDROLASE"/>
    <property type="match status" value="1"/>
</dbReference>
<reference evidence="4 5" key="1">
    <citation type="submission" date="2006-04" db="EMBL/GenBank/DDBJ databases">
        <authorList>
            <person name="Nierman W.C."/>
        </authorList>
    </citation>
    <scope>NUCLEOTIDE SEQUENCE [LARGE SCALE GENOMIC DNA]</scope>
    <source>
        <strain evidence="4 5">DW4/3-1</strain>
    </source>
</reference>
<organism evidence="4 5">
    <name type="scientific">Stigmatella aurantiaca (strain DW4/3-1)</name>
    <dbReference type="NCBI Taxonomy" id="378806"/>
    <lineage>
        <taxon>Bacteria</taxon>
        <taxon>Pseudomonadati</taxon>
        <taxon>Myxococcota</taxon>
        <taxon>Myxococcia</taxon>
        <taxon>Myxococcales</taxon>
        <taxon>Cystobacterineae</taxon>
        <taxon>Archangiaceae</taxon>
        <taxon>Stigmatella</taxon>
    </lineage>
</organism>
<protein>
    <submittedName>
        <fullName evidence="4">MutT/nudix family protein</fullName>
    </submittedName>
</protein>
<dbReference type="Pfam" id="PF00293">
    <property type="entry name" value="NUDIX"/>
    <property type="match status" value="1"/>
</dbReference>
<dbReference type="InterPro" id="IPR000086">
    <property type="entry name" value="NUDIX_hydrolase_dom"/>
</dbReference>
<evidence type="ECO:0000313" key="5">
    <source>
        <dbReference type="Proteomes" id="UP000032702"/>
    </source>
</evidence>
<dbReference type="CDD" id="cd04690">
    <property type="entry name" value="NUDIX_Hydrolase"/>
    <property type="match status" value="1"/>
</dbReference>
<dbReference type="SUPFAM" id="SSF55811">
    <property type="entry name" value="Nudix"/>
    <property type="match status" value="1"/>
</dbReference>